<dbReference type="PANTHER" id="PTHR21024:SF0">
    <property type="entry name" value="ELECTRON TRANSFER FLAVOPROTEIN REGULATORY FACTOR 1"/>
    <property type="match status" value="1"/>
</dbReference>
<reference evidence="2" key="1">
    <citation type="submission" date="2021-12" db="EMBL/GenBank/DDBJ databases">
        <authorList>
            <person name="Martin H S."/>
        </authorList>
    </citation>
    <scope>NUCLEOTIDE SEQUENCE</scope>
</reference>
<evidence type="ECO:0008006" key="4">
    <source>
        <dbReference type="Google" id="ProtNLM"/>
    </source>
</evidence>
<dbReference type="GO" id="GO:0022904">
    <property type="term" value="P:respiratory electron transport chain"/>
    <property type="evidence" value="ECO:0007669"/>
    <property type="project" value="TreeGrafter"/>
</dbReference>
<evidence type="ECO:0000256" key="1">
    <source>
        <dbReference type="ARBA" id="ARBA00009508"/>
    </source>
</evidence>
<dbReference type="Proteomes" id="UP000838878">
    <property type="component" value="Chromosome 1"/>
</dbReference>
<dbReference type="AlphaFoldDB" id="A0A8J9U5Y9"/>
<proteinExistence type="inferred from homology"/>
<sequence>MSQPHRKAVLNLYKTLLFLGRDWPQGYDLFRKRLYKVFTRNSEETDPTKIQSMIKHGQFVVKEIEALYKLKKYRAMKRRYYDDNN</sequence>
<organism evidence="2 3">
    <name type="scientific">Brenthis ino</name>
    <name type="common">lesser marbled fritillary</name>
    <dbReference type="NCBI Taxonomy" id="405034"/>
    <lineage>
        <taxon>Eukaryota</taxon>
        <taxon>Metazoa</taxon>
        <taxon>Ecdysozoa</taxon>
        <taxon>Arthropoda</taxon>
        <taxon>Hexapoda</taxon>
        <taxon>Insecta</taxon>
        <taxon>Pterygota</taxon>
        <taxon>Neoptera</taxon>
        <taxon>Endopterygota</taxon>
        <taxon>Lepidoptera</taxon>
        <taxon>Glossata</taxon>
        <taxon>Ditrysia</taxon>
        <taxon>Papilionoidea</taxon>
        <taxon>Nymphalidae</taxon>
        <taxon>Heliconiinae</taxon>
        <taxon>Argynnini</taxon>
        <taxon>Brenthis</taxon>
    </lineage>
</organism>
<accession>A0A8J9U5Y9</accession>
<protein>
    <recommendedName>
        <fullName evidence="4">Electron transfer flavoprotein regulatory factor 1</fullName>
    </recommendedName>
</protein>
<comment type="similarity">
    <text evidence="1">Belongs to the complex I LYR family.</text>
</comment>
<dbReference type="OrthoDB" id="10258445at2759"/>
<evidence type="ECO:0000313" key="3">
    <source>
        <dbReference type="Proteomes" id="UP000838878"/>
    </source>
</evidence>
<dbReference type="PANTHER" id="PTHR21024">
    <property type="entry name" value="GROWTH HORMONE-INDUCIBLE SOLUBLE PROTEIN-RELATED"/>
    <property type="match status" value="1"/>
</dbReference>
<dbReference type="GO" id="GO:0090324">
    <property type="term" value="P:negative regulation of oxidative phosphorylation"/>
    <property type="evidence" value="ECO:0007669"/>
    <property type="project" value="InterPro"/>
</dbReference>
<dbReference type="Pfam" id="PF13233">
    <property type="entry name" value="Complex1_LYR_2"/>
    <property type="match status" value="1"/>
</dbReference>
<gene>
    <name evidence="2" type="ORF">BINO364_LOCUS1478</name>
</gene>
<name>A0A8J9U5Y9_9NEOP</name>
<feature type="non-terminal residue" evidence="2">
    <location>
        <position position="85"/>
    </location>
</feature>
<dbReference type="InterPro" id="IPR052000">
    <property type="entry name" value="ETFRF1"/>
</dbReference>
<keyword evidence="3" id="KW-1185">Reference proteome</keyword>
<evidence type="ECO:0000313" key="2">
    <source>
        <dbReference type="EMBL" id="CAH0714427.1"/>
    </source>
</evidence>
<dbReference type="CDD" id="cd20265">
    <property type="entry name" value="Complex1_LYR_ETFRF1_LYRM5"/>
    <property type="match status" value="1"/>
</dbReference>
<dbReference type="InterPro" id="IPR045296">
    <property type="entry name" value="Complex1_LYR_ETFRF1_LYRM5"/>
</dbReference>
<dbReference type="EMBL" id="OV170221">
    <property type="protein sequence ID" value="CAH0714427.1"/>
    <property type="molecule type" value="Genomic_DNA"/>
</dbReference>
<dbReference type="GO" id="GO:0005739">
    <property type="term" value="C:mitochondrion"/>
    <property type="evidence" value="ECO:0007669"/>
    <property type="project" value="TreeGrafter"/>
</dbReference>